<keyword evidence="6" id="KW-0460">Magnesium</keyword>
<dbReference type="CDD" id="cd16928">
    <property type="entry name" value="HATPase_GyrB-like"/>
    <property type="match status" value="1"/>
</dbReference>
<feature type="site" description="Interaction with DNA" evidence="10">
    <location>
        <position position="446"/>
    </location>
</feature>
<dbReference type="PROSITE" id="PS50880">
    <property type="entry name" value="TOPRIM"/>
    <property type="match status" value="1"/>
</dbReference>
<evidence type="ECO:0000259" key="11">
    <source>
        <dbReference type="PROSITE" id="PS50880"/>
    </source>
</evidence>
<dbReference type="Pfam" id="PF00986">
    <property type="entry name" value="DNA_gyraseB_C"/>
    <property type="match status" value="1"/>
</dbReference>
<comment type="function">
    <text evidence="10">Topoisomerase IV is essential for chromosome segregation. It relaxes supercoiled DNA. Performs the decatenation events required during the replication of a circular DNA molecule.</text>
</comment>
<dbReference type="InterPro" id="IPR001241">
    <property type="entry name" value="Topo_IIA"/>
</dbReference>
<keyword evidence="8 10" id="KW-0238">DNA-binding</keyword>
<dbReference type="GO" id="GO:0007059">
    <property type="term" value="P:chromosome segregation"/>
    <property type="evidence" value="ECO:0007669"/>
    <property type="project" value="UniProtKB-UniRule"/>
</dbReference>
<evidence type="ECO:0000256" key="4">
    <source>
        <dbReference type="ARBA" id="ARBA00022741"/>
    </source>
</evidence>
<dbReference type="EMBL" id="NRSD01000003">
    <property type="protein sequence ID" value="MBK1644050.1"/>
    <property type="molecule type" value="Genomic_DNA"/>
</dbReference>
<evidence type="ECO:0000256" key="6">
    <source>
        <dbReference type="ARBA" id="ARBA00022842"/>
    </source>
</evidence>
<comment type="cofactor">
    <cofactor evidence="2">
        <name>Mg(2+)</name>
        <dbReference type="ChEBI" id="CHEBI:18420"/>
    </cofactor>
</comment>
<evidence type="ECO:0000256" key="10">
    <source>
        <dbReference type="HAMAP-Rule" id="MF_00938"/>
    </source>
</evidence>
<dbReference type="Pfam" id="PF02518">
    <property type="entry name" value="HATPase_c"/>
    <property type="match status" value="1"/>
</dbReference>
<organism evidence="12 13">
    <name type="scientific">Thiocapsa imhoffii</name>
    <dbReference type="NCBI Taxonomy" id="382777"/>
    <lineage>
        <taxon>Bacteria</taxon>
        <taxon>Pseudomonadati</taxon>
        <taxon>Pseudomonadota</taxon>
        <taxon>Gammaproteobacteria</taxon>
        <taxon>Chromatiales</taxon>
        <taxon>Chromatiaceae</taxon>
        <taxon>Thiocapsa</taxon>
    </lineage>
</organism>
<feature type="binding site" evidence="10">
    <location>
        <position position="334"/>
    </location>
    <ligand>
        <name>ATP</name>
        <dbReference type="ChEBI" id="CHEBI:30616"/>
    </ligand>
</feature>
<dbReference type="AlphaFoldDB" id="A0A9X0WGG3"/>
<dbReference type="HAMAP" id="MF_00938">
    <property type="entry name" value="ParE_type1"/>
    <property type="match status" value="1"/>
</dbReference>
<dbReference type="PRINTS" id="PR00418">
    <property type="entry name" value="TPI2FAMILY"/>
</dbReference>
<dbReference type="InterPro" id="IPR036890">
    <property type="entry name" value="HATPase_C_sf"/>
</dbReference>
<keyword evidence="4 10" id="KW-0547">Nucleotide-binding</keyword>
<dbReference type="FunFam" id="3.30.565.10:FF:000002">
    <property type="entry name" value="DNA gyrase subunit B"/>
    <property type="match status" value="1"/>
</dbReference>
<feature type="binding site" evidence="10">
    <location>
        <position position="69"/>
    </location>
    <ligand>
        <name>ATP</name>
        <dbReference type="ChEBI" id="CHEBI:30616"/>
    </ligand>
</feature>
<name>A0A9X0WGG3_9GAMM</name>
<dbReference type="InterPro" id="IPR005737">
    <property type="entry name" value="TopoIV_B_Gneg"/>
</dbReference>
<dbReference type="PRINTS" id="PR01098">
    <property type="entry name" value="TOPISMRASE4B"/>
</dbReference>
<comment type="caution">
    <text evidence="12">The sequence shown here is derived from an EMBL/GenBank/DDBJ whole genome shotgun (WGS) entry which is preliminary data.</text>
</comment>
<dbReference type="InterPro" id="IPR013759">
    <property type="entry name" value="Topo_IIA_B_C"/>
</dbReference>
<evidence type="ECO:0000256" key="9">
    <source>
        <dbReference type="ARBA" id="ARBA00023235"/>
    </source>
</evidence>
<dbReference type="PROSITE" id="PS00177">
    <property type="entry name" value="TOPOISOMERASE_II"/>
    <property type="match status" value="1"/>
</dbReference>
<comment type="similarity">
    <text evidence="10">Belongs to the type II topoisomerase family. ParE type 1 subfamily.</text>
</comment>
<evidence type="ECO:0000256" key="3">
    <source>
        <dbReference type="ARBA" id="ARBA00022723"/>
    </source>
</evidence>
<keyword evidence="13" id="KW-1185">Reference proteome</keyword>
<evidence type="ECO:0000256" key="2">
    <source>
        <dbReference type="ARBA" id="ARBA00001946"/>
    </source>
</evidence>
<dbReference type="SUPFAM" id="SSF55874">
    <property type="entry name" value="ATPase domain of HSP90 chaperone/DNA topoisomerase II/histidine kinase"/>
    <property type="match status" value="1"/>
</dbReference>
<gene>
    <name evidence="10 12" type="primary">parE</name>
    <name evidence="12" type="ORF">CKO25_05145</name>
</gene>
<proteinExistence type="inferred from homology"/>
<dbReference type="InterPro" id="IPR014721">
    <property type="entry name" value="Ribsml_uS5_D2-typ_fold_subgr"/>
</dbReference>
<feature type="site" description="Interaction with DNA" evidence="10">
    <location>
        <position position="497"/>
    </location>
</feature>
<dbReference type="Gene3D" id="3.40.50.670">
    <property type="match status" value="1"/>
</dbReference>
<dbReference type="GO" id="GO:0003918">
    <property type="term" value="F:DNA topoisomerase type II (double strand cut, ATP-hydrolyzing) activity"/>
    <property type="evidence" value="ECO:0007669"/>
    <property type="project" value="UniProtKB-UniRule"/>
</dbReference>
<keyword evidence="7 10" id="KW-0799">Topoisomerase</keyword>
<keyword evidence="9 10" id="KW-0413">Isomerase</keyword>
<dbReference type="Gene3D" id="3.30.230.10">
    <property type="match status" value="1"/>
</dbReference>
<dbReference type="GO" id="GO:0005694">
    <property type="term" value="C:chromosome"/>
    <property type="evidence" value="ECO:0007669"/>
    <property type="project" value="InterPro"/>
</dbReference>
<reference evidence="12 13" key="1">
    <citation type="journal article" date="2020" name="Microorganisms">
        <title>Osmotic Adaptation and Compatible Solute Biosynthesis of Phototrophic Bacteria as Revealed from Genome Analyses.</title>
        <authorList>
            <person name="Imhoff J.F."/>
            <person name="Rahn T."/>
            <person name="Kunzel S."/>
            <person name="Keller A."/>
            <person name="Neulinger S.C."/>
        </authorList>
    </citation>
    <scope>NUCLEOTIDE SEQUENCE [LARGE SCALE GENOMIC DNA]</scope>
    <source>
        <strain evidence="12 13">DSM 21303</strain>
    </source>
</reference>
<feature type="binding site" evidence="10">
    <location>
        <position position="42"/>
    </location>
    <ligand>
        <name>ATP</name>
        <dbReference type="ChEBI" id="CHEBI:30616"/>
    </ligand>
</feature>
<keyword evidence="3" id="KW-0479">Metal-binding</keyword>
<dbReference type="InterPro" id="IPR006171">
    <property type="entry name" value="TOPRIM_dom"/>
</dbReference>
<dbReference type="Pfam" id="PF01751">
    <property type="entry name" value="Toprim"/>
    <property type="match status" value="1"/>
</dbReference>
<dbReference type="GO" id="GO:0003677">
    <property type="term" value="F:DNA binding"/>
    <property type="evidence" value="ECO:0007669"/>
    <property type="project" value="UniProtKB-UniRule"/>
</dbReference>
<dbReference type="SMART" id="SM00387">
    <property type="entry name" value="HATPase_c"/>
    <property type="match status" value="1"/>
</dbReference>
<dbReference type="SMART" id="SM00433">
    <property type="entry name" value="TOP2c"/>
    <property type="match status" value="1"/>
</dbReference>
<dbReference type="InterPro" id="IPR002288">
    <property type="entry name" value="DNA_gyrase_B_C"/>
</dbReference>
<dbReference type="InterPro" id="IPR020568">
    <property type="entry name" value="Ribosomal_Su5_D2-typ_SF"/>
</dbReference>
<dbReference type="GO" id="GO:0046872">
    <property type="term" value="F:metal ion binding"/>
    <property type="evidence" value="ECO:0007669"/>
    <property type="project" value="UniProtKB-KW"/>
</dbReference>
<dbReference type="InterPro" id="IPR013760">
    <property type="entry name" value="Topo_IIA-like_dom_sf"/>
</dbReference>
<dbReference type="InterPro" id="IPR018522">
    <property type="entry name" value="TopoIIA_CS"/>
</dbReference>
<dbReference type="SUPFAM" id="SSF54211">
    <property type="entry name" value="Ribosomal protein S5 domain 2-like"/>
    <property type="match status" value="1"/>
</dbReference>
<evidence type="ECO:0000256" key="5">
    <source>
        <dbReference type="ARBA" id="ARBA00022840"/>
    </source>
</evidence>
<dbReference type="NCBIfam" id="TIGR01055">
    <property type="entry name" value="parE_Gneg"/>
    <property type="match status" value="1"/>
</dbReference>
<evidence type="ECO:0000313" key="12">
    <source>
        <dbReference type="EMBL" id="MBK1644050.1"/>
    </source>
</evidence>
<dbReference type="CDD" id="cd00822">
    <property type="entry name" value="TopoII_Trans_DNA_gyrase"/>
    <property type="match status" value="1"/>
</dbReference>
<dbReference type="FunFam" id="3.40.50.670:FF:000003">
    <property type="entry name" value="DNA topoisomerase 4 subunit B"/>
    <property type="match status" value="1"/>
</dbReference>
<dbReference type="EC" id="5.6.2.2" evidence="10"/>
<evidence type="ECO:0000256" key="7">
    <source>
        <dbReference type="ARBA" id="ARBA00023029"/>
    </source>
</evidence>
<dbReference type="GO" id="GO:0006265">
    <property type="term" value="P:DNA topological change"/>
    <property type="evidence" value="ECO:0007669"/>
    <property type="project" value="UniProtKB-UniRule"/>
</dbReference>
<evidence type="ECO:0000256" key="1">
    <source>
        <dbReference type="ARBA" id="ARBA00000185"/>
    </source>
</evidence>
<dbReference type="SUPFAM" id="SSF56719">
    <property type="entry name" value="Type II DNA topoisomerase"/>
    <property type="match status" value="1"/>
</dbReference>
<dbReference type="Gene3D" id="3.30.565.10">
    <property type="entry name" value="Histidine kinase-like ATPase, C-terminal domain"/>
    <property type="match status" value="1"/>
</dbReference>
<dbReference type="InterPro" id="IPR003594">
    <property type="entry name" value="HATPase_dom"/>
</dbReference>
<dbReference type="PANTHER" id="PTHR45866">
    <property type="entry name" value="DNA GYRASE/TOPOISOMERASE SUBUNIT B"/>
    <property type="match status" value="1"/>
</dbReference>
<dbReference type="PANTHER" id="PTHR45866:SF4">
    <property type="entry name" value="DNA TOPOISOMERASE 4 SUBUNIT B"/>
    <property type="match status" value="1"/>
</dbReference>
<feature type="binding site" evidence="10">
    <location>
        <begin position="110"/>
        <end position="116"/>
    </location>
    <ligand>
        <name>ATP</name>
        <dbReference type="ChEBI" id="CHEBI:30616"/>
    </ligand>
</feature>
<feature type="site" description="Interaction with DNA" evidence="10">
    <location>
        <position position="615"/>
    </location>
</feature>
<feature type="domain" description="Toprim" evidence="11">
    <location>
        <begin position="412"/>
        <end position="525"/>
    </location>
</feature>
<feature type="binding site" evidence="10">
    <location>
        <position position="5"/>
    </location>
    <ligand>
        <name>ATP</name>
        <dbReference type="ChEBI" id="CHEBI:30616"/>
    </ligand>
</feature>
<dbReference type="RefSeq" id="WP_200386846.1">
    <property type="nucleotide sequence ID" value="NZ_NRSD01000003.1"/>
</dbReference>
<dbReference type="Proteomes" id="UP001138802">
    <property type="component" value="Unassembled WGS sequence"/>
</dbReference>
<sequence length="628" mass="68952">MTGNYDASAIEVLSGLDPVRKRPGMYTDTSRPNHLAQEVIDNSVDEALAGHARRISVVLFADGSLEVSDDGRGMPVDIHPEQGLPGVEVILTRLHAGGKFNANNYRFSGGLHGVGVSVVNALSQRLEVWVKRGGHEHHMSFAGGEKTSALVRTAAVGRAQTGTRLRFWPDAGYFDSPRFAARPLIHLLQAKAVLCPGLEVRFRDEVADEEHVWCYQDGLEEYLQHALQGAETLPRELFVGDLAGTNEAANWALAWLPDGGEPVAESYVNLIPTVQGGTHVNGLRSGLTEAIREFCEFRNLLPRGVKVAPEDVWGRLSYILSVKLIEPQFSGQTKERLSSRECAAFVSGVVKDAFSLWLNQHVAEGERIAELVIGAAQARLRAGRMVTRKKVTQGPALPGKLADCTTTDPERSELFLVEGDSAGGSAKQARDREFQAILPLRGKILNTWEVDSAEVLASQEVHDIAVAIGVDPGSDDLARLRFGKVCILADADSDGAHIATLLCALFLRHFRRLVGEGHVFVAMPPLYRIDVGQQVFYALDDDEKRGILDRIDAEKIKGKVNVQRFKGLGEMNPMQLRETTIHPDTRRLVQLTVEAEEDSINLLDMLLAKKRATDRRAWLQEKGDLADV</sequence>
<comment type="catalytic activity">
    <reaction evidence="1 10">
        <text>ATP-dependent breakage, passage and rejoining of double-stranded DNA.</text>
        <dbReference type="EC" id="5.6.2.2"/>
    </reaction>
</comment>
<evidence type="ECO:0000313" key="13">
    <source>
        <dbReference type="Proteomes" id="UP001138802"/>
    </source>
</evidence>
<dbReference type="GO" id="GO:0005524">
    <property type="term" value="F:ATP binding"/>
    <property type="evidence" value="ECO:0007669"/>
    <property type="project" value="UniProtKB-UniRule"/>
</dbReference>
<protein>
    <recommendedName>
        <fullName evidence="10">DNA topoisomerase 4 subunit B</fullName>
        <ecNumber evidence="10">5.6.2.2</ecNumber>
    </recommendedName>
    <alternativeName>
        <fullName evidence="10">Topoisomerase IV subunit B</fullName>
    </alternativeName>
</protein>
<accession>A0A9X0WGG3</accession>
<keyword evidence="5 10" id="KW-0067">ATP-binding</keyword>
<comment type="subunit">
    <text evidence="10">Heterotetramer composed of ParC and ParE.</text>
</comment>
<dbReference type="InterPro" id="IPR013506">
    <property type="entry name" value="Topo_IIA_bsu_dom2"/>
</dbReference>
<evidence type="ECO:0000256" key="8">
    <source>
        <dbReference type="ARBA" id="ARBA00023125"/>
    </source>
</evidence>
<dbReference type="Pfam" id="PF00204">
    <property type="entry name" value="DNA_gyraseB"/>
    <property type="match status" value="1"/>
</dbReference>